<dbReference type="Pfam" id="PF02770">
    <property type="entry name" value="Acyl-CoA_dh_M"/>
    <property type="match status" value="1"/>
</dbReference>
<gene>
    <name evidence="9" type="ORF">H8R02_21340</name>
</gene>
<evidence type="ECO:0000256" key="4">
    <source>
        <dbReference type="ARBA" id="ARBA00022827"/>
    </source>
</evidence>
<evidence type="ECO:0000259" key="7">
    <source>
        <dbReference type="Pfam" id="PF02770"/>
    </source>
</evidence>
<evidence type="ECO:0000259" key="6">
    <source>
        <dbReference type="Pfam" id="PF00441"/>
    </source>
</evidence>
<comment type="cofactor">
    <cofactor evidence="1">
        <name>FAD</name>
        <dbReference type="ChEBI" id="CHEBI:57692"/>
    </cofactor>
</comment>
<name>A0A923MCY3_9BURK</name>
<dbReference type="InterPro" id="IPR036250">
    <property type="entry name" value="AcylCo_DH-like_C"/>
</dbReference>
<evidence type="ECO:0000256" key="5">
    <source>
        <dbReference type="ARBA" id="ARBA00023002"/>
    </source>
</evidence>
<comment type="caution">
    <text evidence="9">The sequence shown here is derived from an EMBL/GenBank/DDBJ whole genome shotgun (WGS) entry which is preliminary data.</text>
</comment>
<dbReference type="GO" id="GO:0005737">
    <property type="term" value="C:cytoplasm"/>
    <property type="evidence" value="ECO:0007669"/>
    <property type="project" value="TreeGrafter"/>
</dbReference>
<dbReference type="GO" id="GO:0050660">
    <property type="term" value="F:flavin adenine dinucleotide binding"/>
    <property type="evidence" value="ECO:0007669"/>
    <property type="project" value="InterPro"/>
</dbReference>
<evidence type="ECO:0000259" key="8">
    <source>
        <dbReference type="Pfam" id="PF02771"/>
    </source>
</evidence>
<dbReference type="InterPro" id="IPR037069">
    <property type="entry name" value="AcylCoA_DH/ox_N_sf"/>
</dbReference>
<keyword evidence="3" id="KW-0285">Flavoprotein</keyword>
<proteinExistence type="inferred from homology"/>
<dbReference type="InterPro" id="IPR009100">
    <property type="entry name" value="AcylCoA_DH/oxidase_NM_dom_sf"/>
</dbReference>
<evidence type="ECO:0000256" key="2">
    <source>
        <dbReference type="ARBA" id="ARBA00009347"/>
    </source>
</evidence>
<dbReference type="PANTHER" id="PTHR48083">
    <property type="entry name" value="MEDIUM-CHAIN SPECIFIC ACYL-COA DEHYDROGENASE, MITOCHONDRIAL-RELATED"/>
    <property type="match status" value="1"/>
</dbReference>
<accession>A0A923MCY3</accession>
<evidence type="ECO:0000256" key="1">
    <source>
        <dbReference type="ARBA" id="ARBA00001974"/>
    </source>
</evidence>
<dbReference type="InterPro" id="IPR013786">
    <property type="entry name" value="AcylCoA_DH/ox_N"/>
</dbReference>
<dbReference type="Proteomes" id="UP000596827">
    <property type="component" value="Unassembled WGS sequence"/>
</dbReference>
<dbReference type="GO" id="GO:0033539">
    <property type="term" value="P:fatty acid beta-oxidation using acyl-CoA dehydrogenase"/>
    <property type="evidence" value="ECO:0007669"/>
    <property type="project" value="TreeGrafter"/>
</dbReference>
<dbReference type="Pfam" id="PF02771">
    <property type="entry name" value="Acyl-CoA_dh_N"/>
    <property type="match status" value="1"/>
</dbReference>
<dbReference type="Gene3D" id="1.10.540.10">
    <property type="entry name" value="Acyl-CoA dehydrogenase/oxidase, N-terminal domain"/>
    <property type="match status" value="1"/>
</dbReference>
<keyword evidence="4" id="KW-0274">FAD</keyword>
<dbReference type="InterPro" id="IPR046373">
    <property type="entry name" value="Acyl-CoA_Oxase/DH_mid-dom_sf"/>
</dbReference>
<comment type="similarity">
    <text evidence="2">Belongs to the acyl-CoA dehydrogenase family.</text>
</comment>
<dbReference type="AlphaFoldDB" id="A0A923MCY3"/>
<keyword evidence="5" id="KW-0560">Oxidoreductase</keyword>
<dbReference type="Gene3D" id="1.20.140.10">
    <property type="entry name" value="Butyryl-CoA Dehydrogenase, subunit A, domain 3"/>
    <property type="match status" value="1"/>
</dbReference>
<dbReference type="Gene3D" id="2.40.110.10">
    <property type="entry name" value="Butyryl-CoA Dehydrogenase, subunit A, domain 2"/>
    <property type="match status" value="1"/>
</dbReference>
<dbReference type="InterPro" id="IPR050741">
    <property type="entry name" value="Acyl-CoA_dehydrogenase"/>
</dbReference>
<feature type="domain" description="Acyl-CoA dehydrogenase/oxidase C-terminal" evidence="6">
    <location>
        <begin position="256"/>
        <end position="403"/>
    </location>
</feature>
<dbReference type="FunFam" id="1.20.140.10:FF:000037">
    <property type="entry name" value="Similar to acyl-CoA dehydrogenase"/>
    <property type="match status" value="1"/>
</dbReference>
<evidence type="ECO:0000313" key="9">
    <source>
        <dbReference type="EMBL" id="MBC5767024.1"/>
    </source>
</evidence>
<dbReference type="FunFam" id="2.40.110.10:FF:000002">
    <property type="entry name" value="Acyl-CoA dehydrogenase fadE12"/>
    <property type="match status" value="1"/>
</dbReference>
<dbReference type="EMBL" id="JACORU010000009">
    <property type="protein sequence ID" value="MBC5767024.1"/>
    <property type="molecule type" value="Genomic_DNA"/>
</dbReference>
<keyword evidence="10" id="KW-1185">Reference proteome</keyword>
<dbReference type="Pfam" id="PF00441">
    <property type="entry name" value="Acyl-CoA_dh_1"/>
    <property type="match status" value="1"/>
</dbReference>
<dbReference type="InterPro" id="IPR009075">
    <property type="entry name" value="AcylCo_DH/oxidase_C"/>
</dbReference>
<dbReference type="CDD" id="cd00567">
    <property type="entry name" value="ACAD"/>
    <property type="match status" value="1"/>
</dbReference>
<dbReference type="GO" id="GO:0003995">
    <property type="term" value="F:acyl-CoA dehydrogenase activity"/>
    <property type="evidence" value="ECO:0007669"/>
    <property type="project" value="TreeGrafter"/>
</dbReference>
<feature type="domain" description="Acyl-CoA oxidase/dehydrogenase middle" evidence="7">
    <location>
        <begin position="149"/>
        <end position="244"/>
    </location>
</feature>
<dbReference type="InterPro" id="IPR006091">
    <property type="entry name" value="Acyl-CoA_Oxase/DH_mid-dom"/>
</dbReference>
<evidence type="ECO:0000313" key="10">
    <source>
        <dbReference type="Proteomes" id="UP000596827"/>
    </source>
</evidence>
<organism evidence="9 10">
    <name type="scientific">Ramlibacter albus</name>
    <dbReference type="NCBI Taxonomy" id="2079448"/>
    <lineage>
        <taxon>Bacteria</taxon>
        <taxon>Pseudomonadati</taxon>
        <taxon>Pseudomonadota</taxon>
        <taxon>Betaproteobacteria</taxon>
        <taxon>Burkholderiales</taxon>
        <taxon>Comamonadaceae</taxon>
        <taxon>Ramlibacter</taxon>
    </lineage>
</organism>
<reference evidence="9" key="1">
    <citation type="submission" date="2020-08" db="EMBL/GenBank/DDBJ databases">
        <title>Ramlibacter sp. GTP1 16S ribosomal RNA gene genome sequencing and assembly.</title>
        <authorList>
            <person name="Kang M."/>
        </authorList>
    </citation>
    <scope>NUCLEOTIDE SEQUENCE</scope>
    <source>
        <strain evidence="9">GTP1</strain>
    </source>
</reference>
<dbReference type="SUPFAM" id="SSF47203">
    <property type="entry name" value="Acyl-CoA dehydrogenase C-terminal domain-like"/>
    <property type="match status" value="1"/>
</dbReference>
<protein>
    <submittedName>
        <fullName evidence="9">Acyl-CoA dehydrogenase family protein</fullName>
    </submittedName>
</protein>
<sequence>MDFDIPRELQDTIATMDAFIAAEIKPLEDANPQFFDHRRERARTNWAEGGIPTREWEALLHEMRRRADRAGFYRIGLPKRLGGKDASNLAQAVLREHLAAKGVGLHADLQSETSVVGSISMAEVFDRYANEAQKAEYLEGIITGEKRVAFGLTEPDHGSDATWMETTAVRQGDVWVINGAKRFNSGVHTAHSDLVIARTSGKAGDATGLTGFIVPMDTPGVKIEYYHWTFNMPSDHAEVTFKDVRVPHSAILAEEGKGLMLAQHVVHKNRIRQAAQSAGAARYCVQESVQYARERKTFGKPIAQHQAIQFPLAEMHAEVEIVRNYVFKTAWEMDRTPHEKMSDQVGIANFRANRLACKAADLAMQVHGGIGYTRGKAFEHIYRHHRRYRITEGSDEVQIRKVAGFLFGFAGPNKIKKTKETA</sequence>
<dbReference type="PANTHER" id="PTHR48083:SF2">
    <property type="entry name" value="MEDIUM-CHAIN SPECIFIC ACYL-COA DEHYDROGENASE, MITOCHONDRIAL"/>
    <property type="match status" value="1"/>
</dbReference>
<feature type="domain" description="Acyl-CoA dehydrogenase/oxidase N-terminal" evidence="8">
    <location>
        <begin position="55"/>
        <end position="145"/>
    </location>
</feature>
<evidence type="ECO:0000256" key="3">
    <source>
        <dbReference type="ARBA" id="ARBA00022630"/>
    </source>
</evidence>
<dbReference type="SUPFAM" id="SSF56645">
    <property type="entry name" value="Acyl-CoA dehydrogenase NM domain-like"/>
    <property type="match status" value="1"/>
</dbReference>
<dbReference type="RefSeq" id="WP_187083522.1">
    <property type="nucleotide sequence ID" value="NZ_JACORU010000009.1"/>
</dbReference>